<organism evidence="1 2">
    <name type="scientific">Sparassis crispa</name>
    <dbReference type="NCBI Taxonomy" id="139825"/>
    <lineage>
        <taxon>Eukaryota</taxon>
        <taxon>Fungi</taxon>
        <taxon>Dikarya</taxon>
        <taxon>Basidiomycota</taxon>
        <taxon>Agaricomycotina</taxon>
        <taxon>Agaricomycetes</taxon>
        <taxon>Polyporales</taxon>
        <taxon>Sparassidaceae</taxon>
        <taxon>Sparassis</taxon>
    </lineage>
</organism>
<reference evidence="1 2" key="1">
    <citation type="journal article" date="2018" name="Sci. Rep.">
        <title>Genome sequence of the cauliflower mushroom Sparassis crispa (Hanabiratake) and its association with beneficial usage.</title>
        <authorList>
            <person name="Kiyama R."/>
            <person name="Furutani Y."/>
            <person name="Kawaguchi K."/>
            <person name="Nakanishi T."/>
        </authorList>
    </citation>
    <scope>NUCLEOTIDE SEQUENCE [LARGE SCALE GENOMIC DNA]</scope>
</reference>
<protein>
    <submittedName>
        <fullName evidence="1">Uncharacterized protein</fullName>
    </submittedName>
</protein>
<name>A0A401H6N7_9APHY</name>
<dbReference type="EMBL" id="BFAD01000018">
    <property type="protein sequence ID" value="GBE90049.1"/>
    <property type="molecule type" value="Genomic_DNA"/>
</dbReference>
<sequence length="83" mass="9465">MHGASLMTESRREGDILRQPNKVNVKNVPTLVLRLSDGREGGLLPPSPRGDFERDQELLKLVWDCFKGHRGAYEQRRTETSFA</sequence>
<proteinExistence type="predicted"/>
<dbReference type="Proteomes" id="UP000287166">
    <property type="component" value="Unassembled WGS sequence"/>
</dbReference>
<dbReference type="GeneID" id="38786966"/>
<keyword evidence="2" id="KW-1185">Reference proteome</keyword>
<evidence type="ECO:0000313" key="2">
    <source>
        <dbReference type="Proteomes" id="UP000287166"/>
    </source>
</evidence>
<comment type="caution">
    <text evidence="1">The sequence shown here is derived from an EMBL/GenBank/DDBJ whole genome shotgun (WGS) entry which is preliminary data.</text>
</comment>
<dbReference type="RefSeq" id="XP_027620962.1">
    <property type="nucleotide sequence ID" value="XM_027765161.1"/>
</dbReference>
<dbReference type="InParanoid" id="A0A401H6N7"/>
<evidence type="ECO:0000313" key="1">
    <source>
        <dbReference type="EMBL" id="GBE90049.1"/>
    </source>
</evidence>
<dbReference type="AlphaFoldDB" id="A0A401H6N7"/>
<accession>A0A401H6N7</accession>
<gene>
    <name evidence="1" type="ORF">SCP_1800710</name>
</gene>